<dbReference type="SMART" id="SM00563">
    <property type="entry name" value="PlsC"/>
    <property type="match status" value="1"/>
</dbReference>
<evidence type="ECO:0000259" key="5">
    <source>
        <dbReference type="SMART" id="SM00563"/>
    </source>
</evidence>
<gene>
    <name evidence="6" type="ORF">EBX29_00595</name>
    <name evidence="7" type="ORF">EBX74_00170</name>
</gene>
<dbReference type="InterPro" id="IPR002123">
    <property type="entry name" value="Plipid/glycerol_acylTrfase"/>
</dbReference>
<feature type="transmembrane region" description="Helical" evidence="4">
    <location>
        <begin position="35"/>
        <end position="54"/>
    </location>
</feature>
<dbReference type="GO" id="GO:0006654">
    <property type="term" value="P:phosphatidic acid biosynthetic process"/>
    <property type="evidence" value="ECO:0007669"/>
    <property type="project" value="TreeGrafter"/>
</dbReference>
<keyword evidence="4" id="KW-1133">Transmembrane helix</keyword>
<dbReference type="PANTHER" id="PTHR10434">
    <property type="entry name" value="1-ACYL-SN-GLYCEROL-3-PHOSPHATE ACYLTRANSFERASE"/>
    <property type="match status" value="1"/>
</dbReference>
<keyword evidence="3 6" id="KW-0012">Acyltransferase</keyword>
<evidence type="ECO:0000256" key="4">
    <source>
        <dbReference type="SAM" id="Phobius"/>
    </source>
</evidence>
<name>A0A966HME6_9PROT</name>
<feature type="domain" description="Phospholipid/glycerol acyltransferase" evidence="5">
    <location>
        <begin position="72"/>
        <end position="187"/>
    </location>
</feature>
<organism evidence="6 8">
    <name type="scientific">Candidatus Fonsibacter lacus</name>
    <dbReference type="NCBI Taxonomy" id="2576439"/>
    <lineage>
        <taxon>Bacteria</taxon>
        <taxon>Pseudomonadati</taxon>
        <taxon>Pseudomonadota</taxon>
        <taxon>Alphaproteobacteria</taxon>
        <taxon>Candidatus Pelagibacterales</taxon>
        <taxon>Candidatus Pelagibacterales incertae sedis</taxon>
        <taxon>Candidatus Fonsibacter</taxon>
    </lineage>
</organism>
<accession>A0A966HME6</accession>
<evidence type="ECO:0000256" key="3">
    <source>
        <dbReference type="ARBA" id="ARBA00023315"/>
    </source>
</evidence>
<feature type="transmembrane region" description="Helical" evidence="4">
    <location>
        <begin position="7"/>
        <end position="29"/>
    </location>
</feature>
<evidence type="ECO:0000313" key="8">
    <source>
        <dbReference type="Proteomes" id="UP000699985"/>
    </source>
</evidence>
<reference evidence="6" key="1">
    <citation type="submission" date="2018-10" db="EMBL/GenBank/DDBJ databases">
        <title>Iterative Subtractive Binning of Freshwater Chronoseries Metagenomes Recovers Nearly Complete Genomes from over Four Hundred Novel Species.</title>
        <authorList>
            <person name="Rodriguez-R L.M."/>
            <person name="Tsementzi D."/>
            <person name="Luo C."/>
            <person name="Konstantinidis K.T."/>
        </authorList>
    </citation>
    <scope>NUCLEOTIDE SEQUENCE</scope>
    <source>
        <strain evidence="6">WB8_1A_003</strain>
        <strain evidence="7">WB8_2A_004</strain>
    </source>
</reference>
<dbReference type="PANTHER" id="PTHR10434:SF40">
    <property type="entry name" value="1-ACYL-SN-GLYCEROL-3-PHOSPHATE ACYLTRANSFERASE"/>
    <property type="match status" value="1"/>
</dbReference>
<keyword evidence="2" id="KW-0808">Transferase</keyword>
<dbReference type="CDD" id="cd07989">
    <property type="entry name" value="LPLAT_AGPAT-like"/>
    <property type="match status" value="1"/>
</dbReference>
<evidence type="ECO:0000313" key="7">
    <source>
        <dbReference type="EMBL" id="NCU52719.1"/>
    </source>
</evidence>
<comment type="caution">
    <text evidence="6">The sequence shown here is derived from an EMBL/GenBank/DDBJ whole genome shotgun (WGS) entry which is preliminary data.</text>
</comment>
<protein>
    <submittedName>
        <fullName evidence="6">1-acyl-sn-glycerol-3-phosphate acyltransferase</fullName>
    </submittedName>
</protein>
<keyword evidence="4" id="KW-0812">Transmembrane</keyword>
<evidence type="ECO:0000313" key="6">
    <source>
        <dbReference type="EMBL" id="NCU50271.1"/>
    </source>
</evidence>
<proteinExistence type="predicted"/>
<comment type="pathway">
    <text evidence="1">Lipid metabolism.</text>
</comment>
<dbReference type="AlphaFoldDB" id="A0A966HME6"/>
<evidence type="ECO:0000256" key="2">
    <source>
        <dbReference type="ARBA" id="ARBA00022679"/>
    </source>
</evidence>
<dbReference type="Proteomes" id="UP000699985">
    <property type="component" value="Unassembled WGS sequence"/>
</dbReference>
<evidence type="ECO:0000256" key="1">
    <source>
        <dbReference type="ARBA" id="ARBA00005189"/>
    </source>
</evidence>
<dbReference type="Pfam" id="PF01553">
    <property type="entry name" value="Acyltransferase"/>
    <property type="match status" value="1"/>
</dbReference>
<dbReference type="SUPFAM" id="SSF69593">
    <property type="entry name" value="Glycerol-3-phosphate (1)-acyltransferase"/>
    <property type="match status" value="1"/>
</dbReference>
<keyword evidence="4" id="KW-0472">Membrane</keyword>
<dbReference type="Proteomes" id="UP000747791">
    <property type="component" value="Unassembled WGS sequence"/>
</dbReference>
<dbReference type="GO" id="GO:0003841">
    <property type="term" value="F:1-acylglycerol-3-phosphate O-acyltransferase activity"/>
    <property type="evidence" value="ECO:0007669"/>
    <property type="project" value="TreeGrafter"/>
</dbReference>
<dbReference type="EMBL" id="RGMI01000010">
    <property type="protein sequence ID" value="NCU50271.1"/>
    <property type="molecule type" value="Genomic_DNA"/>
</dbReference>
<sequence>MHFLRSLVFNFATYCGSFFSTLLALPTLIMPKAAMQWLARMLGFYIIFCVRFIINTKIIFKGLENIPKDRKFFVASAHQSICETFVFNAVLNAPIFIVKAELFKIPFYGWCIKKLGFIGTHREKVTKDHLVFLEKTAETINKETSPLIIFPQGTRIKNNERVPLKKGVSRIYEKANVPCIPVKLNTGDVWPRDSFLRFPGEICIEFKKPIEPGLSMNEFMNKLEKEIYD</sequence>
<dbReference type="EMBL" id="RGOB01000002">
    <property type="protein sequence ID" value="NCU52719.1"/>
    <property type="molecule type" value="Genomic_DNA"/>
</dbReference>